<feature type="compositionally biased region" description="Polar residues" evidence="1">
    <location>
        <begin position="103"/>
        <end position="113"/>
    </location>
</feature>
<gene>
    <name evidence="2" type="ORF">QBC37DRAFT_251165</name>
</gene>
<keyword evidence="3" id="KW-1185">Reference proteome</keyword>
<reference evidence="2" key="2">
    <citation type="submission" date="2023-05" db="EMBL/GenBank/DDBJ databases">
        <authorList>
            <consortium name="Lawrence Berkeley National Laboratory"/>
            <person name="Steindorff A."/>
            <person name="Hensen N."/>
            <person name="Bonometti L."/>
            <person name="Westerberg I."/>
            <person name="Brannstrom I.O."/>
            <person name="Guillou S."/>
            <person name="Cros-Aarteil S."/>
            <person name="Calhoun S."/>
            <person name="Haridas S."/>
            <person name="Kuo A."/>
            <person name="Mondo S."/>
            <person name="Pangilinan J."/>
            <person name="Riley R."/>
            <person name="Labutti K."/>
            <person name="Andreopoulos B."/>
            <person name="Lipzen A."/>
            <person name="Chen C."/>
            <person name="Yanf M."/>
            <person name="Daum C."/>
            <person name="Ng V."/>
            <person name="Clum A."/>
            <person name="Ohm R."/>
            <person name="Martin F."/>
            <person name="Silar P."/>
            <person name="Natvig D."/>
            <person name="Lalanne C."/>
            <person name="Gautier V."/>
            <person name="Ament-Velasquez S.L."/>
            <person name="Kruys A."/>
            <person name="Hutchinson M.I."/>
            <person name="Powell A.J."/>
            <person name="Barry K."/>
            <person name="Miller A.N."/>
            <person name="Grigoriev I.V."/>
            <person name="Debuchy R."/>
            <person name="Gladieux P."/>
            <person name="Thoren M.H."/>
            <person name="Johannesson H."/>
        </authorList>
    </citation>
    <scope>NUCLEOTIDE SEQUENCE</scope>
    <source>
        <strain evidence="2">PSN293</strain>
    </source>
</reference>
<dbReference type="AlphaFoldDB" id="A0AAN6XVB7"/>
<evidence type="ECO:0000313" key="3">
    <source>
        <dbReference type="Proteomes" id="UP001301769"/>
    </source>
</evidence>
<protein>
    <submittedName>
        <fullName evidence="2">Uncharacterized protein</fullName>
    </submittedName>
</protein>
<sequence>SGDDGRTHRDWIEKPGRIKKCDFCEGRSTGIIHQCSKCPVLICQDCAMNGRWKGDITHHVDAQALNWEYPTNKKANNCFTGIQPIRRSRSKSVAPDAGGSAPGSDNANKTTGSGPKRKDVMAGLAHHEPPLPGLPVRNRNLWQIKTESASPPEHALYHKQVQDYMMTGGYFDSTRTLPPQPPNYAEDSFHNYPAGLAYVPTLRTTPIWSPMNDLSPEELRIMHDDCCLRDRIAAAWQSDPVVLRVREFGIQAFNLTNWVGTGGGPGDYEALKLLWEVALVRMGRVVLYSAPQTKKWFVDE</sequence>
<feature type="non-terminal residue" evidence="2">
    <location>
        <position position="300"/>
    </location>
</feature>
<comment type="caution">
    <text evidence="2">The sequence shown here is derived from an EMBL/GenBank/DDBJ whole genome shotgun (WGS) entry which is preliminary data.</text>
</comment>
<dbReference type="EMBL" id="MU858308">
    <property type="protein sequence ID" value="KAK4207255.1"/>
    <property type="molecule type" value="Genomic_DNA"/>
</dbReference>
<name>A0AAN6XVB7_9PEZI</name>
<accession>A0AAN6XVB7</accession>
<feature type="region of interest" description="Disordered" evidence="1">
    <location>
        <begin position="82"/>
        <end position="119"/>
    </location>
</feature>
<evidence type="ECO:0000313" key="2">
    <source>
        <dbReference type="EMBL" id="KAK4207255.1"/>
    </source>
</evidence>
<dbReference type="Proteomes" id="UP001301769">
    <property type="component" value="Unassembled WGS sequence"/>
</dbReference>
<proteinExistence type="predicted"/>
<evidence type="ECO:0000256" key="1">
    <source>
        <dbReference type="SAM" id="MobiDB-lite"/>
    </source>
</evidence>
<organism evidence="2 3">
    <name type="scientific">Rhypophila decipiens</name>
    <dbReference type="NCBI Taxonomy" id="261697"/>
    <lineage>
        <taxon>Eukaryota</taxon>
        <taxon>Fungi</taxon>
        <taxon>Dikarya</taxon>
        <taxon>Ascomycota</taxon>
        <taxon>Pezizomycotina</taxon>
        <taxon>Sordariomycetes</taxon>
        <taxon>Sordariomycetidae</taxon>
        <taxon>Sordariales</taxon>
        <taxon>Naviculisporaceae</taxon>
        <taxon>Rhypophila</taxon>
    </lineage>
</organism>
<feature type="non-terminal residue" evidence="2">
    <location>
        <position position="1"/>
    </location>
</feature>
<reference evidence="2" key="1">
    <citation type="journal article" date="2023" name="Mol. Phylogenet. Evol.">
        <title>Genome-scale phylogeny and comparative genomics of the fungal order Sordariales.</title>
        <authorList>
            <person name="Hensen N."/>
            <person name="Bonometti L."/>
            <person name="Westerberg I."/>
            <person name="Brannstrom I.O."/>
            <person name="Guillou S."/>
            <person name="Cros-Aarteil S."/>
            <person name="Calhoun S."/>
            <person name="Haridas S."/>
            <person name="Kuo A."/>
            <person name="Mondo S."/>
            <person name="Pangilinan J."/>
            <person name="Riley R."/>
            <person name="LaButti K."/>
            <person name="Andreopoulos B."/>
            <person name="Lipzen A."/>
            <person name="Chen C."/>
            <person name="Yan M."/>
            <person name="Daum C."/>
            <person name="Ng V."/>
            <person name="Clum A."/>
            <person name="Steindorff A."/>
            <person name="Ohm R.A."/>
            <person name="Martin F."/>
            <person name="Silar P."/>
            <person name="Natvig D.O."/>
            <person name="Lalanne C."/>
            <person name="Gautier V."/>
            <person name="Ament-Velasquez S.L."/>
            <person name="Kruys A."/>
            <person name="Hutchinson M.I."/>
            <person name="Powell A.J."/>
            <person name="Barry K."/>
            <person name="Miller A.N."/>
            <person name="Grigoriev I.V."/>
            <person name="Debuchy R."/>
            <person name="Gladieux P."/>
            <person name="Hiltunen Thoren M."/>
            <person name="Johannesson H."/>
        </authorList>
    </citation>
    <scope>NUCLEOTIDE SEQUENCE</scope>
    <source>
        <strain evidence="2">PSN293</strain>
    </source>
</reference>